<proteinExistence type="predicted"/>
<evidence type="ECO:0000256" key="1">
    <source>
        <dbReference type="SAM" id="MobiDB-lite"/>
    </source>
</evidence>
<reference evidence="2 3" key="1">
    <citation type="submission" date="2016-10" db="EMBL/GenBank/DDBJ databases">
        <title>Genome sequence of Streptomyces sp. MUSC 1.</title>
        <authorList>
            <person name="Lee L.-H."/>
            <person name="Ser H.-L."/>
            <person name="Law J.W.-F."/>
        </authorList>
    </citation>
    <scope>NUCLEOTIDE SEQUENCE [LARGE SCALE GENOMIC DNA]</scope>
    <source>
        <strain evidence="2 3">MUSC 1</strain>
    </source>
</reference>
<feature type="region of interest" description="Disordered" evidence="1">
    <location>
        <begin position="43"/>
        <end position="66"/>
    </location>
</feature>
<feature type="compositionally biased region" description="Basic and acidic residues" evidence="1">
    <location>
        <begin position="50"/>
        <end position="61"/>
    </location>
</feature>
<keyword evidence="3" id="KW-1185">Reference proteome</keyword>
<dbReference type="EMBL" id="MLYO01000081">
    <property type="protein sequence ID" value="OIJ92305.1"/>
    <property type="molecule type" value="Genomic_DNA"/>
</dbReference>
<gene>
    <name evidence="2" type="ORF">BIV23_38835</name>
</gene>
<accession>A0A1S2PG00</accession>
<dbReference type="Proteomes" id="UP000179642">
    <property type="component" value="Unassembled WGS sequence"/>
</dbReference>
<organism evidence="2 3">
    <name type="scientific">Streptomyces monashensis</name>
    <dbReference type="NCBI Taxonomy" id="1678012"/>
    <lineage>
        <taxon>Bacteria</taxon>
        <taxon>Bacillati</taxon>
        <taxon>Actinomycetota</taxon>
        <taxon>Actinomycetes</taxon>
        <taxon>Kitasatosporales</taxon>
        <taxon>Streptomycetaceae</taxon>
        <taxon>Streptomyces</taxon>
    </lineage>
</organism>
<sequence>MDPRRQGHIVCVPVGMHVTDVGEYDVRVGRPLVRGQFHDMIGESSVKMGETPERSAAREDCPAPGAEDGLPFSVRLCGEHEKDVRRRRRLSLRKTKVKEVFGDYFHLVIAVLQG</sequence>
<evidence type="ECO:0000313" key="2">
    <source>
        <dbReference type="EMBL" id="OIJ92305.1"/>
    </source>
</evidence>
<dbReference type="AlphaFoldDB" id="A0A1S2PG00"/>
<evidence type="ECO:0000313" key="3">
    <source>
        <dbReference type="Proteomes" id="UP000179642"/>
    </source>
</evidence>
<protein>
    <submittedName>
        <fullName evidence="2">Uncharacterized protein</fullName>
    </submittedName>
</protein>
<comment type="caution">
    <text evidence="2">The sequence shown here is derived from an EMBL/GenBank/DDBJ whole genome shotgun (WGS) entry which is preliminary data.</text>
</comment>
<name>A0A1S2PG00_9ACTN</name>